<dbReference type="Proteomes" id="UP001232163">
    <property type="component" value="Unassembled WGS sequence"/>
</dbReference>
<proteinExistence type="predicted"/>
<sequence length="80" mass="8424">MNNNLIKVALLGIAAPFMTLGVASTTTSIWQCGNVECVTGSKTTDATPRELQPIAQAWDCKGRPCTDLSAETIVPVDSLS</sequence>
<keyword evidence="3" id="KW-1185">Reference proteome</keyword>
<gene>
    <name evidence="2" type="ORF">QO006_003609</name>
</gene>
<feature type="chain" id="PRO_5046194892" description="Secreted protein" evidence="1">
    <location>
        <begin position="24"/>
        <end position="80"/>
    </location>
</feature>
<organism evidence="2 3">
    <name type="scientific">Deinococcus enclensis</name>
    <dbReference type="NCBI Taxonomy" id="1049582"/>
    <lineage>
        <taxon>Bacteria</taxon>
        <taxon>Thermotogati</taxon>
        <taxon>Deinococcota</taxon>
        <taxon>Deinococci</taxon>
        <taxon>Deinococcales</taxon>
        <taxon>Deinococcaceae</taxon>
        <taxon>Deinococcus</taxon>
    </lineage>
</organism>
<comment type="caution">
    <text evidence="2">The sequence shown here is derived from an EMBL/GenBank/DDBJ whole genome shotgun (WGS) entry which is preliminary data.</text>
</comment>
<evidence type="ECO:0008006" key="4">
    <source>
        <dbReference type="Google" id="ProtNLM"/>
    </source>
</evidence>
<evidence type="ECO:0000313" key="2">
    <source>
        <dbReference type="EMBL" id="MDP9766145.1"/>
    </source>
</evidence>
<evidence type="ECO:0000313" key="3">
    <source>
        <dbReference type="Proteomes" id="UP001232163"/>
    </source>
</evidence>
<evidence type="ECO:0000256" key="1">
    <source>
        <dbReference type="SAM" id="SignalP"/>
    </source>
</evidence>
<protein>
    <recommendedName>
        <fullName evidence="4">Secreted protein</fullName>
    </recommendedName>
</protein>
<dbReference type="EMBL" id="JAURUR010000020">
    <property type="protein sequence ID" value="MDP9766145.1"/>
    <property type="molecule type" value="Genomic_DNA"/>
</dbReference>
<dbReference type="RefSeq" id="WP_307469040.1">
    <property type="nucleotide sequence ID" value="NZ_JAURUR010000020.1"/>
</dbReference>
<accession>A0ABT9MHS4</accession>
<keyword evidence="1" id="KW-0732">Signal</keyword>
<reference evidence="2 3" key="1">
    <citation type="submission" date="2023-07" db="EMBL/GenBank/DDBJ databases">
        <title>Genomic Encyclopedia of Type Strains, Phase IV (KMG-IV): sequencing the most valuable type-strain genomes for metagenomic binning, comparative biology and taxonomic classification.</title>
        <authorList>
            <person name="Goeker M."/>
        </authorList>
    </citation>
    <scope>NUCLEOTIDE SEQUENCE [LARGE SCALE GENOMIC DNA]</scope>
    <source>
        <strain evidence="2 3">NIO-1023</strain>
    </source>
</reference>
<feature type="signal peptide" evidence="1">
    <location>
        <begin position="1"/>
        <end position="23"/>
    </location>
</feature>
<name>A0ABT9MHS4_9DEIO</name>